<dbReference type="InterPro" id="IPR004984">
    <property type="entry name" value="Mycoplasma_lipoprotein_cen_dom"/>
</dbReference>
<organism evidence="6 7">
    <name type="scientific">Mycoplasmopsis mustelae</name>
    <dbReference type="NCBI Taxonomy" id="171289"/>
    <lineage>
        <taxon>Bacteria</taxon>
        <taxon>Bacillati</taxon>
        <taxon>Mycoplasmatota</taxon>
        <taxon>Mycoplasmoidales</taxon>
        <taxon>Metamycoplasmataceae</taxon>
        <taxon>Mycoplasmopsis</taxon>
    </lineage>
</organism>
<comment type="similarity">
    <text evidence="1">Belongs to the MG185/MG260 family.</text>
</comment>
<keyword evidence="7" id="KW-1185">Reference proteome</keyword>
<feature type="chain" id="PRO_5020189474" evidence="3">
    <location>
        <begin position="25"/>
        <end position="815"/>
    </location>
</feature>
<dbReference type="AlphaFoldDB" id="A0A4R7UCP5"/>
<evidence type="ECO:0000256" key="3">
    <source>
        <dbReference type="SAM" id="SignalP"/>
    </source>
</evidence>
<comment type="caution">
    <text evidence="6">The sequence shown here is derived from an EMBL/GenBank/DDBJ whole genome shotgun (WGS) entry which is preliminary data.</text>
</comment>
<dbReference type="OrthoDB" id="393769at2"/>
<evidence type="ECO:0000313" key="6">
    <source>
        <dbReference type="EMBL" id="TDV24159.1"/>
    </source>
</evidence>
<reference evidence="6 7" key="1">
    <citation type="submission" date="2019-03" db="EMBL/GenBank/DDBJ databases">
        <title>Genomic Encyclopedia of Archaeal and Bacterial Type Strains, Phase II (KMG-II): from individual species to whole genera.</title>
        <authorList>
            <person name="Goeker M."/>
        </authorList>
    </citation>
    <scope>NUCLEOTIDE SEQUENCE [LARGE SCALE GENOMIC DNA]</scope>
    <source>
        <strain evidence="6 7">ATCC 35214</strain>
    </source>
</reference>
<proteinExistence type="inferred from homology"/>
<dbReference type="NCBIfam" id="NF045826">
    <property type="entry name" value="lipo_P68"/>
    <property type="match status" value="1"/>
</dbReference>
<evidence type="ECO:0000256" key="2">
    <source>
        <dbReference type="SAM" id="MobiDB-lite"/>
    </source>
</evidence>
<gene>
    <name evidence="6" type="ORF">BCF59_0107</name>
</gene>
<dbReference type="PROSITE" id="PS51257">
    <property type="entry name" value="PROKAR_LIPOPROTEIN"/>
    <property type="match status" value="1"/>
</dbReference>
<feature type="compositionally biased region" description="Low complexity" evidence="2">
    <location>
        <begin position="40"/>
        <end position="53"/>
    </location>
</feature>
<protein>
    <submittedName>
        <fullName evidence="6">Putative lipoprotein</fullName>
    </submittedName>
</protein>
<evidence type="ECO:0000259" key="5">
    <source>
        <dbReference type="Pfam" id="PF03305"/>
    </source>
</evidence>
<dbReference type="InterPro" id="IPR054825">
    <property type="entry name" value="P68-like"/>
</dbReference>
<evidence type="ECO:0000259" key="4">
    <source>
        <dbReference type="Pfam" id="PF03202"/>
    </source>
</evidence>
<feature type="region of interest" description="Disordered" evidence="2">
    <location>
        <begin position="32"/>
        <end position="69"/>
    </location>
</feature>
<name>A0A4R7UCP5_9BACT</name>
<feature type="domain" description="Mycoplasma lipoprotein C-terminal" evidence="4">
    <location>
        <begin position="668"/>
        <end position="785"/>
    </location>
</feature>
<sequence>MSKKVRRYLYSIGGILGLSSTAVAVACGQGGNKQAKVQSNPGDENTPGNNPNNPGGGEKGLTPEERQKFEEEHTQRVANSVNQKTNRYFTQPVRQTLKLGVTWSQNGTQTNALKAIVKVYNDKVKELKATPENQKEAKSQELGISTAAKEIEVSNYGNSYGDGQQSLTRDLTAQNTKGKNTVFDAGYNLLIGYPVIASTLNKDYNLLLNFNSEDDSLDIDIKRDFAKSFISANYNTEGMKEDGTFVLPLFKSTNVLSINAPVLGYFIETMKNKGVKFNNDFDAIIQKSKADRSVVQKKWGEPVSTAEQILRDAGYISEGKILTKEDLFGSYTKMIDFSKTMQSLFTNSSNTNNTTLHVFGIDDMAGVYNQALYSALGAQADQMIAIVATVNGQKEVKYDTLKNSSSTAYKLSKDIFDKFAEGFSNKGVYAYPGGQYASTDQINHKVAFSIGSSAGFEKNYKVISDADYSIADANSNFLIPSNDKGKVFWFVDKSKDNATDLLAKVGSYKNNIYTHNTTSTLKSYDLKVKDSDNENKLKQLENDKKNLVISLSLKDDEKKSTFVTTLKDKITKNENSVGDKVQIIELVNKNNDSFAFIVLKDVLTKPISKIEEINGALDQAKFEAALTAANLIKKPVVAADVLTQDELFAFSTPLKWKSDDVNKNVLYLQGPSLIGQLSNDEDEDATRAFVKWLISTKKTYEFQSDTLTLTTTPLRFLEIGLSYIAGTKDFLNLSNTDFGKNLYLQTFLTDSKETLLKPNEFFAFEEPAGPKADTFRDNIKAAWKGKVDQYTTKNKTDYDFTKFINQITTFTKNSK</sequence>
<feature type="signal peptide" evidence="3">
    <location>
        <begin position="1"/>
        <end position="24"/>
    </location>
</feature>
<dbReference type="Pfam" id="PF03202">
    <property type="entry name" value="Lipoprotein_10"/>
    <property type="match status" value="1"/>
</dbReference>
<keyword evidence="6" id="KW-0449">Lipoprotein</keyword>
<dbReference type="EMBL" id="SOCN01000001">
    <property type="protein sequence ID" value="TDV24159.1"/>
    <property type="molecule type" value="Genomic_DNA"/>
</dbReference>
<keyword evidence="3" id="KW-0732">Signal</keyword>
<evidence type="ECO:0000313" key="7">
    <source>
        <dbReference type="Proteomes" id="UP000295757"/>
    </source>
</evidence>
<dbReference type="Proteomes" id="UP000295757">
    <property type="component" value="Unassembled WGS sequence"/>
</dbReference>
<accession>A0A4R7UCP5</accession>
<dbReference type="RefSeq" id="WP_134110152.1">
    <property type="nucleotide sequence ID" value="NZ_SOCN01000001.1"/>
</dbReference>
<evidence type="ECO:0000256" key="1">
    <source>
        <dbReference type="ARBA" id="ARBA00009031"/>
    </source>
</evidence>
<dbReference type="Pfam" id="PF03305">
    <property type="entry name" value="Lipoprotein_X"/>
    <property type="match status" value="1"/>
</dbReference>
<feature type="domain" description="Mycoplasma lipoprotein central" evidence="5">
    <location>
        <begin position="291"/>
        <end position="460"/>
    </location>
</feature>
<dbReference type="InterPro" id="IPR004890">
    <property type="entry name" value="Lipoprotein_10_C"/>
</dbReference>